<accession>A0A1H9XXG1</accession>
<dbReference type="PANTHER" id="PTHR35526">
    <property type="entry name" value="ANTI-SIGMA-F FACTOR RSBW-RELATED"/>
    <property type="match status" value="1"/>
</dbReference>
<protein>
    <submittedName>
        <fullName evidence="3">Anti-sigma regulatory factor (Ser/Thr protein kinase)</fullName>
    </submittedName>
</protein>
<dbReference type="GO" id="GO:0004674">
    <property type="term" value="F:protein serine/threonine kinase activity"/>
    <property type="evidence" value="ECO:0007669"/>
    <property type="project" value="UniProtKB-KW"/>
</dbReference>
<evidence type="ECO:0000256" key="1">
    <source>
        <dbReference type="ARBA" id="ARBA00022527"/>
    </source>
</evidence>
<dbReference type="InterPro" id="IPR036890">
    <property type="entry name" value="HATPase_C_sf"/>
</dbReference>
<dbReference type="RefSeq" id="WP_090072679.1">
    <property type="nucleotide sequence ID" value="NZ_FOFT01000019.1"/>
</dbReference>
<dbReference type="InterPro" id="IPR050267">
    <property type="entry name" value="Anti-sigma-factor_SerPK"/>
</dbReference>
<sequence length="134" mass="14880">MAASDEPPSAPTTLSLELHEHTPSLSAMRRWISDAFGDLSEDVVEDAQLAVTELVSNAYDHGRHPRQLRLRRIEASRCLRIEVDDASPDMPTLGRSRLSDTRGRGLIIVNKIAEQWGVLPHSVGKTVWAELLCD</sequence>
<dbReference type="OrthoDB" id="3478628at2"/>
<dbReference type="CDD" id="cd16936">
    <property type="entry name" value="HATPase_RsbW-like"/>
    <property type="match status" value="1"/>
</dbReference>
<keyword evidence="3" id="KW-0808">Transferase</keyword>
<keyword evidence="3" id="KW-0418">Kinase</keyword>
<dbReference type="Gene3D" id="3.30.565.10">
    <property type="entry name" value="Histidine kinase-like ATPase, C-terminal domain"/>
    <property type="match status" value="1"/>
</dbReference>
<dbReference type="PANTHER" id="PTHR35526:SF3">
    <property type="entry name" value="ANTI-SIGMA-F FACTOR RSBW"/>
    <property type="match status" value="1"/>
</dbReference>
<dbReference type="AlphaFoldDB" id="A0A1H9XXG1"/>
<dbReference type="EMBL" id="FOFT01000019">
    <property type="protein sequence ID" value="SES50363.1"/>
    <property type="molecule type" value="Genomic_DNA"/>
</dbReference>
<reference evidence="4" key="1">
    <citation type="submission" date="2016-10" db="EMBL/GenBank/DDBJ databases">
        <authorList>
            <person name="Varghese N."/>
            <person name="Submissions S."/>
        </authorList>
    </citation>
    <scope>NUCLEOTIDE SEQUENCE [LARGE SCALE GENOMIC DNA]</scope>
    <source>
        <strain evidence="4">CGMCC 4.578</strain>
    </source>
</reference>
<proteinExistence type="predicted"/>
<organism evidence="3 4">
    <name type="scientific">Lentzea flaviverrucosa</name>
    <dbReference type="NCBI Taxonomy" id="200379"/>
    <lineage>
        <taxon>Bacteria</taxon>
        <taxon>Bacillati</taxon>
        <taxon>Actinomycetota</taxon>
        <taxon>Actinomycetes</taxon>
        <taxon>Pseudonocardiales</taxon>
        <taxon>Pseudonocardiaceae</taxon>
        <taxon>Lentzea</taxon>
    </lineage>
</organism>
<evidence type="ECO:0000313" key="3">
    <source>
        <dbReference type="EMBL" id="SES50363.1"/>
    </source>
</evidence>
<dbReference type="SUPFAM" id="SSF55874">
    <property type="entry name" value="ATPase domain of HSP90 chaperone/DNA topoisomerase II/histidine kinase"/>
    <property type="match status" value="1"/>
</dbReference>
<name>A0A1H9XXG1_9PSEU</name>
<evidence type="ECO:0000259" key="2">
    <source>
        <dbReference type="Pfam" id="PF13581"/>
    </source>
</evidence>
<gene>
    <name evidence="3" type="ORF">SAMN05216195_119220</name>
</gene>
<dbReference type="Proteomes" id="UP000199028">
    <property type="component" value="Unassembled WGS sequence"/>
</dbReference>
<dbReference type="InterPro" id="IPR003594">
    <property type="entry name" value="HATPase_dom"/>
</dbReference>
<evidence type="ECO:0000313" key="4">
    <source>
        <dbReference type="Proteomes" id="UP000199028"/>
    </source>
</evidence>
<keyword evidence="4" id="KW-1185">Reference proteome</keyword>
<dbReference type="Pfam" id="PF13581">
    <property type="entry name" value="HATPase_c_2"/>
    <property type="match status" value="1"/>
</dbReference>
<feature type="domain" description="Histidine kinase/HSP90-like ATPase" evidence="2">
    <location>
        <begin position="24"/>
        <end position="128"/>
    </location>
</feature>
<keyword evidence="1" id="KW-0723">Serine/threonine-protein kinase</keyword>